<dbReference type="EMBL" id="CADIKH010000005">
    <property type="protein sequence ID" value="CAB3751289.1"/>
    <property type="molecule type" value="Genomic_DNA"/>
</dbReference>
<dbReference type="Proteomes" id="UP000494363">
    <property type="component" value="Unassembled WGS sequence"/>
</dbReference>
<dbReference type="EC" id="3.8.1.5" evidence="1"/>
<sequence length="61" mass="6824">MFPNLFFNVQPGAILANDEDLAFIRGFPALTEVKVAGRHYFQEDSPDEIGKAIVEWLSKLG</sequence>
<name>A0A6J5DAJ9_9BURK</name>
<organism evidence="1 2">
    <name type="scientific">Paraburkholderia humisilvae</name>
    <dbReference type="NCBI Taxonomy" id="627669"/>
    <lineage>
        <taxon>Bacteria</taxon>
        <taxon>Pseudomonadati</taxon>
        <taxon>Pseudomonadota</taxon>
        <taxon>Betaproteobacteria</taxon>
        <taxon>Burkholderiales</taxon>
        <taxon>Burkholderiaceae</taxon>
        <taxon>Paraburkholderia</taxon>
    </lineage>
</organism>
<keyword evidence="2" id="KW-1185">Reference proteome</keyword>
<evidence type="ECO:0000313" key="1">
    <source>
        <dbReference type="EMBL" id="CAB3751289.1"/>
    </source>
</evidence>
<proteinExistence type="predicted"/>
<dbReference type="RefSeq" id="WP_217477856.1">
    <property type="nucleotide sequence ID" value="NZ_CADIKH010000005.1"/>
</dbReference>
<dbReference type="GO" id="GO:0018786">
    <property type="term" value="F:haloalkane dehalogenase activity"/>
    <property type="evidence" value="ECO:0007669"/>
    <property type="project" value="UniProtKB-EC"/>
</dbReference>
<evidence type="ECO:0000313" key="2">
    <source>
        <dbReference type="Proteomes" id="UP000494363"/>
    </source>
</evidence>
<accession>A0A6J5DAJ9</accession>
<dbReference type="AlphaFoldDB" id="A0A6J5DAJ9"/>
<dbReference type="Gene3D" id="3.40.50.1820">
    <property type="entry name" value="alpha/beta hydrolase"/>
    <property type="match status" value="1"/>
</dbReference>
<dbReference type="InterPro" id="IPR029058">
    <property type="entry name" value="AB_hydrolase_fold"/>
</dbReference>
<gene>
    <name evidence="1" type="primary">linB_2</name>
    <name evidence="1" type="ORF">LMG29542_01460</name>
</gene>
<protein>
    <submittedName>
        <fullName evidence="1">Haloalkane dehalogenase</fullName>
        <ecNumber evidence="1">3.8.1.5</ecNumber>
    </submittedName>
</protein>
<keyword evidence="1" id="KW-0378">Hydrolase</keyword>
<reference evidence="1 2" key="1">
    <citation type="submission" date="2020-04" db="EMBL/GenBank/DDBJ databases">
        <authorList>
            <person name="De Canck E."/>
        </authorList>
    </citation>
    <scope>NUCLEOTIDE SEQUENCE [LARGE SCALE GENOMIC DNA]</scope>
    <source>
        <strain evidence="1 2">LMG 29542</strain>
    </source>
</reference>